<reference evidence="6" key="1">
    <citation type="journal article" date="2019" name="Int. J. Syst. Evol. Microbiol.">
        <title>The Global Catalogue of Microorganisms (GCM) 10K type strain sequencing project: providing services to taxonomists for standard genome sequencing and annotation.</title>
        <authorList>
            <consortium name="The Broad Institute Genomics Platform"/>
            <consortium name="The Broad Institute Genome Sequencing Center for Infectious Disease"/>
            <person name="Wu L."/>
            <person name="Ma J."/>
        </authorList>
    </citation>
    <scope>NUCLEOTIDE SEQUENCE [LARGE SCALE GENOMIC DNA]</scope>
    <source>
        <strain evidence="6">CCUG 62114</strain>
    </source>
</reference>
<keyword evidence="2" id="KW-1015">Disulfide bond</keyword>
<feature type="domain" description="LamG-like jellyroll fold" evidence="4">
    <location>
        <begin position="260"/>
        <end position="399"/>
    </location>
</feature>
<dbReference type="InterPro" id="IPR006558">
    <property type="entry name" value="LamG-like"/>
</dbReference>
<name>A0ABW3HYZ1_9FLAO</name>
<protein>
    <submittedName>
        <fullName evidence="5">LamG-like jellyroll fold domain-containing protein</fullName>
    </submittedName>
</protein>
<proteinExistence type="predicted"/>
<dbReference type="Proteomes" id="UP001596997">
    <property type="component" value="Unassembled WGS sequence"/>
</dbReference>
<dbReference type="RefSeq" id="WP_377712154.1">
    <property type="nucleotide sequence ID" value="NZ_JBHTJM010000001.1"/>
</dbReference>
<evidence type="ECO:0000256" key="3">
    <source>
        <dbReference type="SAM" id="SignalP"/>
    </source>
</evidence>
<dbReference type="Gene3D" id="2.60.120.200">
    <property type="match status" value="1"/>
</dbReference>
<accession>A0ABW3HYZ1</accession>
<dbReference type="NCBIfam" id="TIGR04183">
    <property type="entry name" value="Por_Secre_tail"/>
    <property type="match status" value="1"/>
</dbReference>
<dbReference type="InterPro" id="IPR026444">
    <property type="entry name" value="Secre_tail"/>
</dbReference>
<gene>
    <name evidence="5" type="ORF">ACFQ1O_00435</name>
</gene>
<dbReference type="SMART" id="SM00560">
    <property type="entry name" value="LamGL"/>
    <property type="match status" value="1"/>
</dbReference>
<dbReference type="SUPFAM" id="SSF49899">
    <property type="entry name" value="Concanavalin A-like lectins/glucanases"/>
    <property type="match status" value="1"/>
</dbReference>
<evidence type="ECO:0000256" key="1">
    <source>
        <dbReference type="ARBA" id="ARBA00022729"/>
    </source>
</evidence>
<evidence type="ECO:0000313" key="5">
    <source>
        <dbReference type="EMBL" id="MFD0962465.1"/>
    </source>
</evidence>
<feature type="signal peptide" evidence="3">
    <location>
        <begin position="1"/>
        <end position="25"/>
    </location>
</feature>
<keyword evidence="6" id="KW-1185">Reference proteome</keyword>
<sequence>MKTITHKTLCFYSILIGLISNTALAQLHAPPQCGENFTLDWTASPVTSNEYDWSPDGAITNTFSDVDASGIDFTVSFTGDTGTFQDWGGQDTPKVGTSASSGAFEGLDLRTSGFTVASGITCTITFSSPIYALSFDLYHVNKSSVHGDKYTISATTTSGGTILPTFTVSGNPSYTVDNSTGVVDATASSTAGDDAIVGVNFLDNDYITSVTFLWQDCSTCSINRTHGSGLGNFSFCLPQTLDFDGVNDYINRPAFLGGNSEITMMSWVRLDNGFTGGEIMGQKNLRVFVDSNDRLKVFVKTNGIALNSITTPDILAPVLKENEWCHVSTRYNGNKGSVDLFINGNMVWSYSLLTGNMLDNSASWNSDDFEIGRNTEFDNAYFKGAIYETRVYNVALTDSQLQRQVYQEIENNGGFVRGTVIPKNIEGLSWNTLILYYKMNIVNTGFTPDESSLSVDGGLNNMRTYQERNAPMPYVAINSGDWTDVSTWEHGDVWDIDNAPNSDCAIVRIADGVTINTTETHNQIGLLVGNNSELDVQNNAGIINTWYLKLDGKLDLNGESQLVQTEFSDLDVTSSGAIEIDQQGKSDVHSYNYWSAPVNPVNTTANNTNYTVANVLKDGSNPLVPQNINFITYSYDGQSGTPISLADFWMFKFVNSPDDYNNWTHIRSTGSLQVGEGYTQKGTGTSASSQNYVFEGKPNNGRKADSNAMTGNNSIQLPIGANNTYLVGNPFPSAIDAHKFIDDNIASIEDNGDVVGSGTTTGALYFWDHWGGESHNLLDYQGGYATLNKLGATYAIPDPGVSNQDTDNSNKALPQRYIPVGQGFFVQGDSDGGTIEFNNSQRVFEREMDGNSTFVSTATSLTSRSASNRSVSEGEDDIDRVYFNFVTPEGPIRQLLLGVKDGLTEMIDYGYDAELLDDFHPSECAFIVENKSMVIQGIGSIYSGLELPLYIRTGQDGLSTFTAESLADLDEDINVYFLDKETGNRTILESNTEASLNLPVGEYVNRFFIVFERVVLSVGNELEEVNNLSVYYNITDNHIAISNEKAFSLSNVQLFNMLGQEVYNSIERQQQITKAIIPNVFKTGAYLVRFKYNNEMLVSRKIIVK</sequence>
<dbReference type="Pfam" id="PF13385">
    <property type="entry name" value="Laminin_G_3"/>
    <property type="match status" value="1"/>
</dbReference>
<feature type="chain" id="PRO_5045418628" evidence="3">
    <location>
        <begin position="26"/>
        <end position="1105"/>
    </location>
</feature>
<dbReference type="EMBL" id="JBHTJM010000001">
    <property type="protein sequence ID" value="MFD0962465.1"/>
    <property type="molecule type" value="Genomic_DNA"/>
</dbReference>
<evidence type="ECO:0000313" key="6">
    <source>
        <dbReference type="Proteomes" id="UP001596997"/>
    </source>
</evidence>
<organism evidence="5 6">
    <name type="scientific">Pseudofulvibacter geojedonensis</name>
    <dbReference type="NCBI Taxonomy" id="1123758"/>
    <lineage>
        <taxon>Bacteria</taxon>
        <taxon>Pseudomonadati</taxon>
        <taxon>Bacteroidota</taxon>
        <taxon>Flavobacteriia</taxon>
        <taxon>Flavobacteriales</taxon>
        <taxon>Flavobacteriaceae</taxon>
        <taxon>Pseudofulvibacter</taxon>
    </lineage>
</organism>
<dbReference type="InterPro" id="IPR013320">
    <property type="entry name" value="ConA-like_dom_sf"/>
</dbReference>
<comment type="caution">
    <text evidence="5">The sequence shown here is derived from an EMBL/GenBank/DDBJ whole genome shotgun (WGS) entry which is preliminary data.</text>
</comment>
<evidence type="ECO:0000259" key="4">
    <source>
        <dbReference type="SMART" id="SM00560"/>
    </source>
</evidence>
<evidence type="ECO:0000256" key="2">
    <source>
        <dbReference type="ARBA" id="ARBA00023157"/>
    </source>
</evidence>
<keyword evidence="1 3" id="KW-0732">Signal</keyword>